<dbReference type="PANTHER" id="PTHR32322">
    <property type="entry name" value="INNER MEMBRANE TRANSPORTER"/>
    <property type="match status" value="1"/>
</dbReference>
<dbReference type="RefSeq" id="WP_388352340.1">
    <property type="nucleotide sequence ID" value="NZ_JBIAFJ010000036.1"/>
</dbReference>
<evidence type="ECO:0000256" key="2">
    <source>
        <dbReference type="ARBA" id="ARBA00007362"/>
    </source>
</evidence>
<evidence type="ECO:0000256" key="5">
    <source>
        <dbReference type="ARBA" id="ARBA00023136"/>
    </source>
</evidence>
<evidence type="ECO:0000256" key="4">
    <source>
        <dbReference type="ARBA" id="ARBA00022989"/>
    </source>
</evidence>
<keyword evidence="5 7" id="KW-0472">Membrane</keyword>
<feature type="transmembrane region" description="Helical" evidence="7">
    <location>
        <begin position="12"/>
        <end position="32"/>
    </location>
</feature>
<comment type="similarity">
    <text evidence="2">Belongs to the EamA transporter family.</text>
</comment>
<keyword evidence="10" id="KW-1185">Reference proteome</keyword>
<evidence type="ECO:0000256" key="7">
    <source>
        <dbReference type="SAM" id="Phobius"/>
    </source>
</evidence>
<comment type="subcellular location">
    <subcellularLocation>
        <location evidence="1">Membrane</location>
        <topology evidence="1">Multi-pass membrane protein</topology>
    </subcellularLocation>
</comment>
<evidence type="ECO:0000256" key="1">
    <source>
        <dbReference type="ARBA" id="ARBA00004141"/>
    </source>
</evidence>
<feature type="transmembrane region" description="Helical" evidence="7">
    <location>
        <begin position="66"/>
        <end position="84"/>
    </location>
</feature>
<protein>
    <submittedName>
        <fullName evidence="9">DMT family transporter</fullName>
    </submittedName>
</protein>
<evidence type="ECO:0000313" key="9">
    <source>
        <dbReference type="EMBL" id="MFE9173551.1"/>
    </source>
</evidence>
<dbReference type="PANTHER" id="PTHR32322:SF2">
    <property type="entry name" value="EAMA DOMAIN-CONTAINING PROTEIN"/>
    <property type="match status" value="1"/>
</dbReference>
<dbReference type="EMBL" id="JBIAFJ010000036">
    <property type="protein sequence ID" value="MFE9173551.1"/>
    <property type="molecule type" value="Genomic_DNA"/>
</dbReference>
<keyword evidence="3 7" id="KW-0812">Transmembrane</keyword>
<name>A0ABW6L0B5_9ACTN</name>
<keyword evidence="4 7" id="KW-1133">Transmembrane helix</keyword>
<evidence type="ECO:0000256" key="3">
    <source>
        <dbReference type="ARBA" id="ARBA00022692"/>
    </source>
</evidence>
<feature type="domain" description="EamA" evidence="8">
    <location>
        <begin position="15"/>
        <end position="84"/>
    </location>
</feature>
<dbReference type="Gene3D" id="1.10.3730.20">
    <property type="match status" value="1"/>
</dbReference>
<reference evidence="9 10" key="1">
    <citation type="submission" date="2024-10" db="EMBL/GenBank/DDBJ databases">
        <title>The Natural Products Discovery Center: Release of the First 8490 Sequenced Strains for Exploring Actinobacteria Biosynthetic Diversity.</title>
        <authorList>
            <person name="Kalkreuter E."/>
            <person name="Kautsar S.A."/>
            <person name="Yang D."/>
            <person name="Bader C.D."/>
            <person name="Teijaro C.N."/>
            <person name="Fluegel L."/>
            <person name="Davis C.M."/>
            <person name="Simpson J.R."/>
            <person name="Lauterbach L."/>
            <person name="Steele A.D."/>
            <person name="Gui C."/>
            <person name="Meng S."/>
            <person name="Li G."/>
            <person name="Viehrig K."/>
            <person name="Ye F."/>
            <person name="Su P."/>
            <person name="Kiefer A.F."/>
            <person name="Nichols A."/>
            <person name="Cepeda A.J."/>
            <person name="Yan W."/>
            <person name="Fan B."/>
            <person name="Jiang Y."/>
            <person name="Adhikari A."/>
            <person name="Zheng C.-J."/>
            <person name="Schuster L."/>
            <person name="Cowan T.M."/>
            <person name="Smanski M.J."/>
            <person name="Chevrette M.G."/>
            <person name="De Carvalho L.P.S."/>
            <person name="Shen B."/>
        </authorList>
    </citation>
    <scope>NUCLEOTIDE SEQUENCE [LARGE SCALE GENOMIC DNA]</scope>
    <source>
        <strain evidence="9 10">NPDC007147</strain>
    </source>
</reference>
<dbReference type="Proteomes" id="UP001601197">
    <property type="component" value="Unassembled WGS sequence"/>
</dbReference>
<dbReference type="Pfam" id="PF00892">
    <property type="entry name" value="EamA"/>
    <property type="match status" value="1"/>
</dbReference>
<evidence type="ECO:0000259" key="8">
    <source>
        <dbReference type="Pfam" id="PF00892"/>
    </source>
</evidence>
<dbReference type="InterPro" id="IPR000620">
    <property type="entry name" value="EamA_dom"/>
</dbReference>
<evidence type="ECO:0000313" key="10">
    <source>
        <dbReference type="Proteomes" id="UP001601197"/>
    </source>
</evidence>
<feature type="compositionally biased region" description="Low complexity" evidence="6">
    <location>
        <begin position="89"/>
        <end position="104"/>
    </location>
</feature>
<feature type="transmembrane region" description="Helical" evidence="7">
    <location>
        <begin position="39"/>
        <end position="60"/>
    </location>
</feature>
<proteinExistence type="inferred from homology"/>
<organism evidence="9 10">
    <name type="scientific">Streptomyces kebangsaanensis</name>
    <dbReference type="NCBI Taxonomy" id="864058"/>
    <lineage>
        <taxon>Bacteria</taxon>
        <taxon>Bacillati</taxon>
        <taxon>Actinomycetota</taxon>
        <taxon>Actinomycetes</taxon>
        <taxon>Kitasatosporales</taxon>
        <taxon>Streptomycetaceae</taxon>
        <taxon>Streptomyces</taxon>
    </lineage>
</organism>
<accession>A0ABW6L0B5</accession>
<dbReference type="InterPro" id="IPR050638">
    <property type="entry name" value="AA-Vitamin_Transporters"/>
</dbReference>
<dbReference type="SUPFAM" id="SSF103481">
    <property type="entry name" value="Multidrug resistance efflux transporter EmrE"/>
    <property type="match status" value="1"/>
</dbReference>
<dbReference type="InterPro" id="IPR037185">
    <property type="entry name" value="EmrE-like"/>
</dbReference>
<gene>
    <name evidence="9" type="ORF">ACFYNZ_29505</name>
</gene>
<evidence type="ECO:0000256" key="6">
    <source>
        <dbReference type="SAM" id="MobiDB-lite"/>
    </source>
</evidence>
<sequence length="125" mass="12648">MLGEQQTGGGGPHPAAVVLGVFCTAVTFHLTYRIVNDEGATNAAAVGYLLPVVSVLLGAVVLGENLSARVVLGMVVVLVGVGMTRRNGAAEGTSATADAPAARRASLENTRRPPVSPGRGRRTAS</sequence>
<comment type="caution">
    <text evidence="9">The sequence shown here is derived from an EMBL/GenBank/DDBJ whole genome shotgun (WGS) entry which is preliminary data.</text>
</comment>
<feature type="region of interest" description="Disordered" evidence="6">
    <location>
        <begin position="89"/>
        <end position="125"/>
    </location>
</feature>